<name>A0A9D1GDX9_9BACT</name>
<dbReference type="Proteomes" id="UP000886722">
    <property type="component" value="Unassembled WGS sequence"/>
</dbReference>
<comment type="caution">
    <text evidence="1">The sequence shown here is derived from an EMBL/GenBank/DDBJ whole genome shotgun (WGS) entry which is preliminary data.</text>
</comment>
<dbReference type="AlphaFoldDB" id="A0A9D1GDX9"/>
<gene>
    <name evidence="1" type="ORF">IAD06_00040</name>
</gene>
<dbReference type="InterPro" id="IPR011009">
    <property type="entry name" value="Kinase-like_dom_sf"/>
</dbReference>
<proteinExistence type="predicted"/>
<dbReference type="Pfam" id="PF06293">
    <property type="entry name" value="Kdo"/>
    <property type="match status" value="1"/>
</dbReference>
<dbReference type="EMBL" id="DVKT01000001">
    <property type="protein sequence ID" value="HIT38419.1"/>
    <property type="molecule type" value="Genomic_DNA"/>
</dbReference>
<sequence length="259" mass="30443">MTGMKIIVDRKYRSLESYVEQLPVTFDTGELVYAARNVLRRFCWDGTIVVVKKYKIPILLNRFVYGRFRKSKARRSFEYARILNEKGFRTPQPVAYIEERCCRLLSDSYLVTLNEDFLEMMRRFHTDESLTDEGKMILRAFAAYTRDLHEAGILHQDYSPGNIAFKVENGRVEFSLFDINRMHFGRISKKMCLRNFCRLTPSVAVLSYLVGEYARIRGWNVEESVCEAVSEQAKFFSRSARRSSRKQSLRTIKSRFIGR</sequence>
<reference evidence="1" key="2">
    <citation type="journal article" date="2021" name="PeerJ">
        <title>Extensive microbial diversity within the chicken gut microbiome revealed by metagenomics and culture.</title>
        <authorList>
            <person name="Gilroy R."/>
            <person name="Ravi A."/>
            <person name="Getino M."/>
            <person name="Pursley I."/>
            <person name="Horton D.L."/>
            <person name="Alikhan N.F."/>
            <person name="Baker D."/>
            <person name="Gharbi K."/>
            <person name="Hall N."/>
            <person name="Watson M."/>
            <person name="Adriaenssens E.M."/>
            <person name="Foster-Nyarko E."/>
            <person name="Jarju S."/>
            <person name="Secka A."/>
            <person name="Antonio M."/>
            <person name="Oren A."/>
            <person name="Chaudhuri R.R."/>
            <person name="La Ragione R."/>
            <person name="Hildebrand F."/>
            <person name="Pallen M.J."/>
        </authorList>
    </citation>
    <scope>NUCLEOTIDE SEQUENCE</scope>
    <source>
        <strain evidence="1">21143</strain>
    </source>
</reference>
<reference evidence="1" key="1">
    <citation type="submission" date="2020-10" db="EMBL/GenBank/DDBJ databases">
        <authorList>
            <person name="Gilroy R."/>
        </authorList>
    </citation>
    <scope>NUCLEOTIDE SEQUENCE</scope>
    <source>
        <strain evidence="1">21143</strain>
    </source>
</reference>
<accession>A0A9D1GDX9</accession>
<evidence type="ECO:0000313" key="2">
    <source>
        <dbReference type="Proteomes" id="UP000886722"/>
    </source>
</evidence>
<organism evidence="1 2">
    <name type="scientific">Candidatus Caccoplasma intestinavium</name>
    <dbReference type="NCBI Taxonomy" id="2840716"/>
    <lineage>
        <taxon>Bacteria</taxon>
        <taxon>Pseudomonadati</taxon>
        <taxon>Bacteroidota</taxon>
        <taxon>Bacteroidia</taxon>
        <taxon>Bacteroidales</taxon>
        <taxon>Bacteroidaceae</taxon>
        <taxon>Bacteroidaceae incertae sedis</taxon>
        <taxon>Candidatus Caccoplasma</taxon>
    </lineage>
</organism>
<dbReference type="Gene3D" id="1.10.510.10">
    <property type="entry name" value="Transferase(Phosphotransferase) domain 1"/>
    <property type="match status" value="1"/>
</dbReference>
<evidence type="ECO:0000313" key="1">
    <source>
        <dbReference type="EMBL" id="HIT38419.1"/>
    </source>
</evidence>
<dbReference type="SUPFAM" id="SSF56112">
    <property type="entry name" value="Protein kinase-like (PK-like)"/>
    <property type="match status" value="1"/>
</dbReference>
<protein>
    <submittedName>
        <fullName evidence="1">Uncharacterized protein</fullName>
    </submittedName>
</protein>